<sequence>MNFTVIARTQSSETTFHHASLLNAISQGMSLSASGKADVRIADGDGLSRTPAELFRLMFGRSGVESACNPTIASVATPFAA</sequence>
<proteinExistence type="predicted"/>
<protein>
    <submittedName>
        <fullName evidence="1">Uncharacterized protein</fullName>
    </submittedName>
</protein>
<keyword evidence="2" id="KW-1185">Reference proteome</keyword>
<gene>
    <name evidence="1" type="ORF">QWZ18_17135</name>
</gene>
<dbReference type="Proteomes" id="UP001244297">
    <property type="component" value="Unassembled WGS sequence"/>
</dbReference>
<evidence type="ECO:0000313" key="1">
    <source>
        <dbReference type="EMBL" id="MDN3572341.1"/>
    </source>
</evidence>
<dbReference type="EMBL" id="JAUFPT010000058">
    <property type="protein sequence ID" value="MDN3572341.1"/>
    <property type="molecule type" value="Genomic_DNA"/>
</dbReference>
<name>A0ABT8ASF0_9HYPH</name>
<accession>A0ABT8ASF0</accession>
<evidence type="ECO:0000313" key="2">
    <source>
        <dbReference type="Proteomes" id="UP001244297"/>
    </source>
</evidence>
<comment type="caution">
    <text evidence="1">The sequence shown here is derived from an EMBL/GenBank/DDBJ whole genome shotgun (WGS) entry which is preliminary data.</text>
</comment>
<reference evidence="2" key="1">
    <citation type="journal article" date="2019" name="Int. J. Syst. Evol. Microbiol.">
        <title>The Global Catalogue of Microorganisms (GCM) 10K type strain sequencing project: providing services to taxonomists for standard genome sequencing and annotation.</title>
        <authorList>
            <consortium name="The Broad Institute Genomics Platform"/>
            <consortium name="The Broad Institute Genome Sequencing Center for Infectious Disease"/>
            <person name="Wu L."/>
            <person name="Ma J."/>
        </authorList>
    </citation>
    <scope>NUCLEOTIDE SEQUENCE [LARGE SCALE GENOMIC DNA]</scope>
    <source>
        <strain evidence="2">CECT 7806</strain>
    </source>
</reference>
<dbReference type="RefSeq" id="WP_238285112.1">
    <property type="nucleotide sequence ID" value="NZ_BPQS01000002.1"/>
</dbReference>
<organism evidence="1 2">
    <name type="scientific">Methylobacterium longum</name>
    <dbReference type="NCBI Taxonomy" id="767694"/>
    <lineage>
        <taxon>Bacteria</taxon>
        <taxon>Pseudomonadati</taxon>
        <taxon>Pseudomonadota</taxon>
        <taxon>Alphaproteobacteria</taxon>
        <taxon>Hyphomicrobiales</taxon>
        <taxon>Methylobacteriaceae</taxon>
        <taxon>Methylobacterium</taxon>
    </lineage>
</organism>